<sequence length="1428" mass="163215">MVYLKSIFFILLIVGNSTIGLSVQASGDYSPSPSILNIQNFTLSDGLAVNCLGNSFLDNKGRLWVNPCQEDSRDLRISFFQFDGEQSFFYELKPDWIKEGDLNPIWYVLGVTSEGFLFGSDQQNEVIFYWHPDLKEQYFFPLDEGTRLLNAVENPDGGILALTLEGEDQRQLEKGKYQLVRLDKNQQEEIGSIELNFEEELSPTPPKTFAYSLAILGDQAWFFHKQKGLVKADLNTRQMEFIPWTQFDGIPPIQRDVLADNDSGFEWKLISNGQTQLLLFLGRENGFFDLDTKQFQLSSNGNLNQAMLRDEVDEKVLRVFISKDKKGNLLIVSGYPEPYSYPTPTTNRQAFLIDTEGAWMDYSDLIKNLSFSYEYDFQHEGNFFSDDFKNQIGSSQRRVGIAFMDIQSPLSITKIHGNPSYIRGQITNIDNSTLVFNSQLQVYRYDSIDGEWKWSRLTGGDFLRARPNSSIIQKDGKIWMSADFYRERRVGLQWYDISTNETDYIPIDVQFEKFVFLNDQEVAIFKDDGNEGGDKGDFFIFNLTNQTKRPFSIDSKPFSVHAKVNHLLLQGDSLLWVGAQNGLWSIDLQSQEVDHFQQVPSLQDQNVLLIHPDEKGRLWLGTALDGILILDPKTKRIKQVSEEQGLANNTVAGILSDDEGNRWVSTYNGISVLDSSGTVFLELNQEDGLIHNNFHRQSCYRLPDGTMVFGGYAGTILLDPEAVLQKTALKKSNSIYLTGLEYYDEQEKKNKYRQGSYELDEPLIIPAAQRFLMLDFALSDYGNIKEDSYMYRLLPKGSFDDQESSIPWINIGSSSQMTINNIPPGSYIVQVKGSDFKSNQSLIPLEIPILVKEYFYNQWWFYALIIIPFILGALIYIRRIKTERNRLEIEVLQRTSKIQKDKETIIQQTVQLQELDESKSRFFTNISHEFRTPLTVILGVAEQIKENEKEKGLIRRNARLLLNLINQILRLRKLESGPEKIHMVQGDVLKHVQYVIESFHSLAEEKEITMEFDSNSPTLVVDHDPEKLLHILSNLLTNAIKFTPKNGTVSVTVQAFEDVETPYYEINVEDSGIGIPQDKLEHIFDRFYQVDDEQSRTGSGTGIGLTLVWELVKILNGKIHVSSIEGQHTNFSITLPITRQAELDETKQSTIEWMIAEEAASYEYISDRKTNSQLPSLLIVEDNPDVRTYLASCLEDDFHIQFASDGQMGINMALEHVPDMILSDVMMPKANGFTLCNVLKSDVKTSHIPIVLLTAKADIDSRITGLEKGADAYLAKPFDKRELLVQLQNLLSLRRRLQERYSNLKSLPPVQDEQVKQEDEFIIRLREIILAHIDNSDFGVPELCSHAFMSRTQLHNKIKSLTNKATSHFIRQVRMEKASELLCDSDLNISQVALGVGIESLSYFSRIFSEDFGVSPQKYREIHCTNNK</sequence>
<dbReference type="GO" id="GO:0043565">
    <property type="term" value="F:sequence-specific DNA binding"/>
    <property type="evidence" value="ECO:0007669"/>
    <property type="project" value="InterPro"/>
</dbReference>
<keyword evidence="9" id="KW-0805">Transcription regulation</keyword>
<dbReference type="Gene3D" id="2.130.10.10">
    <property type="entry name" value="YVTN repeat-like/Quinoprotein amine dehydrogenase"/>
    <property type="match status" value="1"/>
</dbReference>
<dbReference type="InterPro" id="IPR015943">
    <property type="entry name" value="WD40/YVTN_repeat-like_dom_sf"/>
</dbReference>
<dbReference type="Gene3D" id="3.30.565.10">
    <property type="entry name" value="Histidine kinase-like ATPase, C-terminal domain"/>
    <property type="match status" value="1"/>
</dbReference>
<dbReference type="EMBL" id="FSRC01000001">
    <property type="protein sequence ID" value="SIN73168.1"/>
    <property type="molecule type" value="Genomic_DNA"/>
</dbReference>
<dbReference type="SMART" id="SM00387">
    <property type="entry name" value="HATPase_c"/>
    <property type="match status" value="1"/>
</dbReference>
<evidence type="ECO:0000256" key="7">
    <source>
        <dbReference type="ARBA" id="ARBA00022840"/>
    </source>
</evidence>
<feature type="modified residue" description="4-aspartylphosphate" evidence="12">
    <location>
        <position position="1224"/>
    </location>
</feature>
<evidence type="ECO:0000256" key="12">
    <source>
        <dbReference type="PROSITE-ProRule" id="PRU00169"/>
    </source>
</evidence>
<dbReference type="SMART" id="SM00342">
    <property type="entry name" value="HTH_ARAC"/>
    <property type="match status" value="1"/>
</dbReference>
<dbReference type="SMART" id="SM00388">
    <property type="entry name" value="HisKA"/>
    <property type="match status" value="1"/>
</dbReference>
<evidence type="ECO:0000256" key="8">
    <source>
        <dbReference type="ARBA" id="ARBA00023012"/>
    </source>
</evidence>
<evidence type="ECO:0000256" key="5">
    <source>
        <dbReference type="ARBA" id="ARBA00022741"/>
    </source>
</evidence>
<dbReference type="SUPFAM" id="SSF63829">
    <property type="entry name" value="Calcium-dependent phosphotriesterase"/>
    <property type="match status" value="1"/>
</dbReference>
<dbReference type="SUPFAM" id="SSF52172">
    <property type="entry name" value="CheY-like"/>
    <property type="match status" value="1"/>
</dbReference>
<keyword evidence="14" id="KW-0812">Transmembrane</keyword>
<dbReference type="Pfam" id="PF02518">
    <property type="entry name" value="HATPase_c"/>
    <property type="match status" value="1"/>
</dbReference>
<keyword evidence="5" id="KW-0547">Nucleotide-binding</keyword>
<feature type="transmembrane region" description="Helical" evidence="14">
    <location>
        <begin position="859"/>
        <end position="877"/>
    </location>
</feature>
<dbReference type="Gene3D" id="3.40.50.2300">
    <property type="match status" value="1"/>
</dbReference>
<dbReference type="InterPro" id="IPR001789">
    <property type="entry name" value="Sig_transdc_resp-reg_receiver"/>
</dbReference>
<dbReference type="InterPro" id="IPR005467">
    <property type="entry name" value="His_kinase_dom"/>
</dbReference>
<dbReference type="Pfam" id="PF00512">
    <property type="entry name" value="HisKA"/>
    <property type="match status" value="1"/>
</dbReference>
<dbReference type="InterPro" id="IPR036097">
    <property type="entry name" value="HisK_dim/P_sf"/>
</dbReference>
<evidence type="ECO:0000256" key="10">
    <source>
        <dbReference type="ARBA" id="ARBA00023125"/>
    </source>
</evidence>
<evidence type="ECO:0000313" key="19">
    <source>
        <dbReference type="Proteomes" id="UP000185221"/>
    </source>
</evidence>
<dbReference type="CDD" id="cd00082">
    <property type="entry name" value="HisKA"/>
    <property type="match status" value="1"/>
</dbReference>
<evidence type="ECO:0000256" key="6">
    <source>
        <dbReference type="ARBA" id="ARBA00022777"/>
    </source>
</evidence>
<dbReference type="InterPro" id="IPR003594">
    <property type="entry name" value="HATPase_dom"/>
</dbReference>
<evidence type="ECO:0000259" key="16">
    <source>
        <dbReference type="PROSITE" id="PS50109"/>
    </source>
</evidence>
<protein>
    <recommendedName>
        <fullName evidence="2">histidine kinase</fullName>
        <ecNumber evidence="2">2.7.13.3</ecNumber>
    </recommendedName>
</protein>
<keyword evidence="10" id="KW-0238">DNA-binding</keyword>
<dbReference type="InterPro" id="IPR011006">
    <property type="entry name" value="CheY-like_superfamily"/>
</dbReference>
<dbReference type="InterPro" id="IPR009057">
    <property type="entry name" value="Homeodomain-like_sf"/>
</dbReference>
<dbReference type="GO" id="GO:0003700">
    <property type="term" value="F:DNA-binding transcription factor activity"/>
    <property type="evidence" value="ECO:0007669"/>
    <property type="project" value="InterPro"/>
</dbReference>
<dbReference type="InterPro" id="IPR003661">
    <property type="entry name" value="HisK_dim/P_dom"/>
</dbReference>
<dbReference type="PROSITE" id="PS00041">
    <property type="entry name" value="HTH_ARAC_FAMILY_1"/>
    <property type="match status" value="1"/>
</dbReference>
<keyword evidence="3 12" id="KW-0597">Phosphoprotein</keyword>
<dbReference type="Gene3D" id="1.10.287.130">
    <property type="match status" value="1"/>
</dbReference>
<dbReference type="Proteomes" id="UP000185221">
    <property type="component" value="Unassembled WGS sequence"/>
</dbReference>
<evidence type="ECO:0000256" key="11">
    <source>
        <dbReference type="ARBA" id="ARBA00023163"/>
    </source>
</evidence>
<feature type="domain" description="HTH araC/xylS-type" evidence="15">
    <location>
        <begin position="1323"/>
        <end position="1422"/>
    </location>
</feature>
<keyword evidence="4" id="KW-0808">Transferase</keyword>
<proteinExistence type="predicted"/>
<keyword evidence="8" id="KW-0902">Two-component regulatory system</keyword>
<feature type="domain" description="Histidine kinase" evidence="16">
    <location>
        <begin position="925"/>
        <end position="1139"/>
    </location>
</feature>
<evidence type="ECO:0000256" key="1">
    <source>
        <dbReference type="ARBA" id="ARBA00000085"/>
    </source>
</evidence>
<dbReference type="SMART" id="SM00448">
    <property type="entry name" value="REC"/>
    <property type="match status" value="1"/>
</dbReference>
<dbReference type="GO" id="GO:0000155">
    <property type="term" value="F:phosphorelay sensor kinase activity"/>
    <property type="evidence" value="ECO:0007669"/>
    <property type="project" value="InterPro"/>
</dbReference>
<dbReference type="InterPro" id="IPR036890">
    <property type="entry name" value="HATPase_C_sf"/>
</dbReference>
<evidence type="ECO:0000256" key="2">
    <source>
        <dbReference type="ARBA" id="ARBA00012438"/>
    </source>
</evidence>
<evidence type="ECO:0000256" key="13">
    <source>
        <dbReference type="SAM" id="Coils"/>
    </source>
</evidence>
<keyword evidence="13" id="KW-0175">Coiled coil</keyword>
<dbReference type="InterPro" id="IPR004358">
    <property type="entry name" value="Sig_transdc_His_kin-like_C"/>
</dbReference>
<dbReference type="SUPFAM" id="SSF47384">
    <property type="entry name" value="Homodimeric domain of signal transducing histidine kinase"/>
    <property type="match status" value="1"/>
</dbReference>
<evidence type="ECO:0000256" key="4">
    <source>
        <dbReference type="ARBA" id="ARBA00022679"/>
    </source>
</evidence>
<evidence type="ECO:0000256" key="3">
    <source>
        <dbReference type="ARBA" id="ARBA00022553"/>
    </source>
</evidence>
<dbReference type="STRING" id="226505.SAMN05444394_1279"/>
<dbReference type="Gene3D" id="2.60.40.10">
    <property type="entry name" value="Immunoglobulins"/>
    <property type="match status" value="1"/>
</dbReference>
<evidence type="ECO:0000256" key="14">
    <source>
        <dbReference type="SAM" id="Phobius"/>
    </source>
</evidence>
<dbReference type="PANTHER" id="PTHR43547">
    <property type="entry name" value="TWO-COMPONENT HISTIDINE KINASE"/>
    <property type="match status" value="1"/>
</dbReference>
<dbReference type="PRINTS" id="PR00344">
    <property type="entry name" value="BCTRLSENSOR"/>
</dbReference>
<dbReference type="FunFam" id="3.30.565.10:FF:000037">
    <property type="entry name" value="Hybrid sensor histidine kinase/response regulator"/>
    <property type="match status" value="1"/>
</dbReference>
<keyword evidence="6 18" id="KW-0418">Kinase</keyword>
<comment type="catalytic activity">
    <reaction evidence="1">
        <text>ATP + protein L-histidine = ADP + protein N-phospho-L-histidine.</text>
        <dbReference type="EC" id="2.7.13.3"/>
    </reaction>
</comment>
<keyword evidence="11" id="KW-0804">Transcription</keyword>
<dbReference type="CDD" id="cd17574">
    <property type="entry name" value="REC_OmpR"/>
    <property type="match status" value="1"/>
</dbReference>
<evidence type="ECO:0000259" key="17">
    <source>
        <dbReference type="PROSITE" id="PS50110"/>
    </source>
</evidence>
<dbReference type="EC" id="2.7.13.3" evidence="2"/>
<evidence type="ECO:0000313" key="18">
    <source>
        <dbReference type="EMBL" id="SIN73168.1"/>
    </source>
</evidence>
<dbReference type="PROSITE" id="PS50110">
    <property type="entry name" value="RESPONSE_REGULATORY"/>
    <property type="match status" value="1"/>
</dbReference>
<keyword evidence="14" id="KW-1133">Transmembrane helix</keyword>
<accession>A0A1N6DQS4</accession>
<dbReference type="SUPFAM" id="SSF55874">
    <property type="entry name" value="ATPase domain of HSP90 chaperone/DNA topoisomerase II/histidine kinase"/>
    <property type="match status" value="1"/>
</dbReference>
<dbReference type="InterPro" id="IPR013783">
    <property type="entry name" value="Ig-like_fold"/>
</dbReference>
<dbReference type="Pfam" id="PF12833">
    <property type="entry name" value="HTH_18"/>
    <property type="match status" value="1"/>
</dbReference>
<dbReference type="PANTHER" id="PTHR43547:SF2">
    <property type="entry name" value="HYBRID SIGNAL TRANSDUCTION HISTIDINE KINASE C"/>
    <property type="match status" value="1"/>
</dbReference>
<evidence type="ECO:0000256" key="9">
    <source>
        <dbReference type="ARBA" id="ARBA00023015"/>
    </source>
</evidence>
<keyword evidence="19" id="KW-1185">Reference proteome</keyword>
<dbReference type="Pfam" id="PF00072">
    <property type="entry name" value="Response_reg"/>
    <property type="match status" value="1"/>
</dbReference>
<dbReference type="PROSITE" id="PS01124">
    <property type="entry name" value="HTH_ARAC_FAMILY_2"/>
    <property type="match status" value="1"/>
</dbReference>
<dbReference type="SUPFAM" id="SSF46689">
    <property type="entry name" value="Homeodomain-like"/>
    <property type="match status" value="1"/>
</dbReference>
<keyword evidence="14" id="KW-0472">Membrane</keyword>
<organism evidence="18 19">
    <name type="scientific">Algoriphagus halophilus</name>
    <dbReference type="NCBI Taxonomy" id="226505"/>
    <lineage>
        <taxon>Bacteria</taxon>
        <taxon>Pseudomonadati</taxon>
        <taxon>Bacteroidota</taxon>
        <taxon>Cytophagia</taxon>
        <taxon>Cytophagales</taxon>
        <taxon>Cyclobacteriaceae</taxon>
        <taxon>Algoriphagus</taxon>
    </lineage>
</organism>
<reference evidence="19" key="1">
    <citation type="submission" date="2016-11" db="EMBL/GenBank/DDBJ databases">
        <authorList>
            <person name="Varghese N."/>
            <person name="Submissions S."/>
        </authorList>
    </citation>
    <scope>NUCLEOTIDE SEQUENCE [LARGE SCALE GENOMIC DNA]</scope>
    <source>
        <strain evidence="19">DSM 15292</strain>
    </source>
</reference>
<dbReference type="Gene3D" id="1.10.10.60">
    <property type="entry name" value="Homeodomain-like"/>
    <property type="match status" value="1"/>
</dbReference>
<evidence type="ECO:0000259" key="15">
    <source>
        <dbReference type="PROSITE" id="PS01124"/>
    </source>
</evidence>
<feature type="domain" description="Response regulatory" evidence="17">
    <location>
        <begin position="1176"/>
        <end position="1291"/>
    </location>
</feature>
<dbReference type="InterPro" id="IPR018062">
    <property type="entry name" value="HTH_AraC-typ_CS"/>
</dbReference>
<feature type="coiled-coil region" evidence="13">
    <location>
        <begin position="1280"/>
        <end position="1307"/>
    </location>
</feature>
<dbReference type="GO" id="GO:0005524">
    <property type="term" value="F:ATP binding"/>
    <property type="evidence" value="ECO:0007669"/>
    <property type="project" value="UniProtKB-KW"/>
</dbReference>
<keyword evidence="7" id="KW-0067">ATP-binding</keyword>
<dbReference type="InterPro" id="IPR018060">
    <property type="entry name" value="HTH_AraC"/>
</dbReference>
<gene>
    <name evidence="18" type="ORF">SAMN05444394_1279</name>
</gene>
<dbReference type="PROSITE" id="PS50109">
    <property type="entry name" value="HIS_KIN"/>
    <property type="match status" value="1"/>
</dbReference>
<name>A0A1N6DQS4_9BACT</name>